<evidence type="ECO:0000313" key="2">
    <source>
        <dbReference type="Proteomes" id="UP000216605"/>
    </source>
</evidence>
<proteinExistence type="predicted"/>
<protein>
    <submittedName>
        <fullName evidence="1">Uncharacterized protein</fullName>
    </submittedName>
</protein>
<dbReference type="RefSeq" id="WP_094416177.1">
    <property type="nucleotide sequence ID" value="NZ_NOXV01000299.1"/>
</dbReference>
<organism evidence="1 2">
    <name type="scientific">Flavobacterium cyanobacteriorum</name>
    <dbReference type="NCBI Taxonomy" id="2022802"/>
    <lineage>
        <taxon>Bacteria</taxon>
        <taxon>Pseudomonadati</taxon>
        <taxon>Bacteroidota</taxon>
        <taxon>Flavobacteriia</taxon>
        <taxon>Flavobacteriales</taxon>
        <taxon>Flavobacteriaceae</taxon>
        <taxon>Flavobacterium</taxon>
    </lineage>
</organism>
<comment type="caution">
    <text evidence="1">The sequence shown here is derived from an EMBL/GenBank/DDBJ whole genome shotgun (WGS) entry which is preliminary data.</text>
</comment>
<dbReference type="OrthoDB" id="1205067at2"/>
<accession>A0A255YVJ9</accession>
<dbReference type="EMBL" id="NOXV01000299">
    <property type="protein sequence ID" value="OYQ33267.1"/>
    <property type="molecule type" value="Genomic_DNA"/>
</dbReference>
<name>A0A255YVJ9_9FLAO</name>
<dbReference type="Proteomes" id="UP000216605">
    <property type="component" value="Unassembled WGS sequence"/>
</dbReference>
<dbReference type="AlphaFoldDB" id="A0A255YVJ9"/>
<reference evidence="1 2" key="1">
    <citation type="submission" date="2017-07" db="EMBL/GenBank/DDBJ databases">
        <title>Flavobacterium cyanobacteriorum sp. nov., isolated from cyanobacterial aggregates in a eutrophic lake.</title>
        <authorList>
            <person name="Cai H."/>
        </authorList>
    </citation>
    <scope>NUCLEOTIDE SEQUENCE [LARGE SCALE GENOMIC DNA]</scope>
    <source>
        <strain evidence="1 2">TH021</strain>
    </source>
</reference>
<sequence>MFTKEQLAKWESEGFYFDDAVKSYAVDKSKEDVTESKTQNILGYMWCNKTGKSFSKGVLPFGEETIGAIFTFSKFVINKTCSISIINLETKKVVIKNRFIIKSSRVLANFKISEIFLGCENNIDKFRIDINVINETYVSSSKDLLIRDQEILKVHYVILIPLIMKTKKWVIATKSQEDWFLHKGTKYPWESNPRLNYYRFKDWALTFKRFQERYDEKKNVWKSEASINQLKKEISKMIKDGHAEKPRASKKITRFGTSITDGTLVEHKISPAELKEPIVAEIPLFDKYYFTSYVYEESKLFAEIDDFYASIANCTVRFCAKGILEYVNENEIRATITELGIYIRDGFDFVGSQSLGFWSYKEMNVSNSILSNGSYIGINNEDYKKYRADTGMGQDFYTYSTIMITYPDFNFTL</sequence>
<gene>
    <name evidence="1" type="ORF">CHU92_12805</name>
</gene>
<dbReference type="Pfam" id="PF19940">
    <property type="entry name" value="DUF6402"/>
    <property type="match status" value="1"/>
</dbReference>
<dbReference type="InterPro" id="IPR045646">
    <property type="entry name" value="DUF6402"/>
</dbReference>
<evidence type="ECO:0000313" key="1">
    <source>
        <dbReference type="EMBL" id="OYQ33267.1"/>
    </source>
</evidence>
<keyword evidence="2" id="KW-1185">Reference proteome</keyword>